<keyword evidence="7 8" id="KW-0326">Glycosidase</keyword>
<feature type="domain" description="Alpha galactosidase C-terminal" evidence="9">
    <location>
        <begin position="126"/>
        <end position="204"/>
    </location>
</feature>
<dbReference type="GO" id="GO:0009505">
    <property type="term" value="C:plant-type cell wall"/>
    <property type="evidence" value="ECO:0007669"/>
    <property type="project" value="TreeGrafter"/>
</dbReference>
<protein>
    <recommendedName>
        <fullName evidence="3 8">Alpha-galactosidase</fullName>
        <ecNumber evidence="3 8">3.2.1.22</ecNumber>
    </recommendedName>
    <alternativeName>
        <fullName evidence="8">Melibiase</fullName>
    </alternativeName>
</protein>
<evidence type="ECO:0000256" key="7">
    <source>
        <dbReference type="ARBA" id="ARBA00023295"/>
    </source>
</evidence>
<dbReference type="InterPro" id="IPR041233">
    <property type="entry name" value="Melibiase_C"/>
</dbReference>
<dbReference type="SUPFAM" id="SSF51445">
    <property type="entry name" value="(Trans)glycosidases"/>
    <property type="match status" value="1"/>
</dbReference>
<dbReference type="Gene3D" id="2.60.40.1180">
    <property type="entry name" value="Golgi alpha-mannosidase II"/>
    <property type="match status" value="1"/>
</dbReference>
<evidence type="ECO:0000256" key="8">
    <source>
        <dbReference type="RuleBase" id="RU361168"/>
    </source>
</evidence>
<evidence type="ECO:0000256" key="3">
    <source>
        <dbReference type="ARBA" id="ARBA00012755"/>
    </source>
</evidence>
<reference evidence="10 11" key="1">
    <citation type="submission" date="2017-09" db="EMBL/GenBank/DDBJ databases">
        <authorList>
            <consortium name="International Durum Wheat Genome Sequencing Consortium (IDWGSC)"/>
            <person name="Milanesi L."/>
        </authorList>
    </citation>
    <scope>NUCLEOTIDE SEQUENCE [LARGE SCALE GENOMIC DNA]</scope>
    <source>
        <strain evidence="11">cv. Svevo</strain>
    </source>
</reference>
<dbReference type="InterPro" id="IPR017853">
    <property type="entry name" value="GH"/>
</dbReference>
<keyword evidence="4" id="KW-0732">Signal</keyword>
<evidence type="ECO:0000256" key="6">
    <source>
        <dbReference type="ARBA" id="ARBA00023157"/>
    </source>
</evidence>
<dbReference type="SUPFAM" id="SSF51011">
    <property type="entry name" value="Glycosyl hydrolase domain"/>
    <property type="match status" value="1"/>
</dbReference>
<comment type="catalytic activity">
    <reaction evidence="1 8">
        <text>Hydrolysis of terminal, non-reducing alpha-D-galactose residues in alpha-D-galactosides, including galactose oligosaccharides, galactomannans and galactolipids.</text>
        <dbReference type="EC" id="3.2.1.22"/>
    </reaction>
</comment>
<keyword evidence="6 8" id="KW-1015">Disulfide bond</keyword>
<dbReference type="InterPro" id="IPR002241">
    <property type="entry name" value="Glyco_hydro_27"/>
</dbReference>
<evidence type="ECO:0000256" key="5">
    <source>
        <dbReference type="ARBA" id="ARBA00022801"/>
    </source>
</evidence>
<dbReference type="PANTHER" id="PTHR11452:SF85">
    <property type="entry name" value="ALPHA-GALACTOSIDASE"/>
    <property type="match status" value="1"/>
</dbReference>
<dbReference type="PANTHER" id="PTHR11452">
    <property type="entry name" value="ALPHA-GALACTOSIDASE/ALPHA-N-ACETYLGALACTOSAMINIDASE"/>
    <property type="match status" value="1"/>
</dbReference>
<evidence type="ECO:0000256" key="1">
    <source>
        <dbReference type="ARBA" id="ARBA00001255"/>
    </source>
</evidence>
<keyword evidence="5 8" id="KW-0378">Hydrolase</keyword>
<dbReference type="GO" id="GO:0004557">
    <property type="term" value="F:alpha-galactosidase activity"/>
    <property type="evidence" value="ECO:0007669"/>
    <property type="project" value="UniProtKB-EC"/>
</dbReference>
<dbReference type="EC" id="3.2.1.22" evidence="3 8"/>
<comment type="similarity">
    <text evidence="2 8">Belongs to the glycosyl hydrolase 27 family.</text>
</comment>
<dbReference type="AlphaFoldDB" id="A0A9R0QSD0"/>
<organism evidence="10 11">
    <name type="scientific">Triticum turgidum subsp. durum</name>
    <name type="common">Durum wheat</name>
    <name type="synonym">Triticum durum</name>
    <dbReference type="NCBI Taxonomy" id="4567"/>
    <lineage>
        <taxon>Eukaryota</taxon>
        <taxon>Viridiplantae</taxon>
        <taxon>Streptophyta</taxon>
        <taxon>Embryophyta</taxon>
        <taxon>Tracheophyta</taxon>
        <taxon>Spermatophyta</taxon>
        <taxon>Magnoliopsida</taxon>
        <taxon>Liliopsida</taxon>
        <taxon>Poales</taxon>
        <taxon>Poaceae</taxon>
        <taxon>BOP clade</taxon>
        <taxon>Pooideae</taxon>
        <taxon>Triticodae</taxon>
        <taxon>Triticeae</taxon>
        <taxon>Triticinae</taxon>
        <taxon>Triticum</taxon>
    </lineage>
</organism>
<evidence type="ECO:0000313" key="11">
    <source>
        <dbReference type="Proteomes" id="UP000324705"/>
    </source>
</evidence>
<evidence type="ECO:0000256" key="4">
    <source>
        <dbReference type="ARBA" id="ARBA00022729"/>
    </source>
</evidence>
<evidence type="ECO:0000313" key="10">
    <source>
        <dbReference type="EMBL" id="VAH16683.1"/>
    </source>
</evidence>
<dbReference type="Pfam" id="PF16499">
    <property type="entry name" value="Melibiase_2"/>
    <property type="match status" value="1"/>
</dbReference>
<keyword evidence="11" id="KW-1185">Reference proteome</keyword>
<dbReference type="PRINTS" id="PR00740">
    <property type="entry name" value="GLHYDRLASE27"/>
</dbReference>
<proteinExistence type="inferred from homology"/>
<sequence>MGRKRIENRRRSACGRALGGPICSFTPKRTRADRMRSRVGVDLTLWYVWCGLGVADPDMLEVGNGGMTNDEYIVHFSIWAISKAPLVIGCDVRHMSQDTYDILANKEVIAVNQDPLGIQGKKVRMEGSSEIWAGPLTGYRTAVLLLNRHDKDEAQITAHWDDIGLPAGTAVEARDLWMHKTLDTKFTDKMSFNVTPHAARMFVLTPLKSQMD</sequence>
<dbReference type="Proteomes" id="UP000324705">
    <property type="component" value="Chromosome 1B"/>
</dbReference>
<evidence type="ECO:0000259" key="9">
    <source>
        <dbReference type="Pfam" id="PF17801"/>
    </source>
</evidence>
<dbReference type="EMBL" id="LT934112">
    <property type="protein sequence ID" value="VAH16683.1"/>
    <property type="molecule type" value="Genomic_DNA"/>
</dbReference>
<dbReference type="FunFam" id="2.60.40.1180:FF:000008">
    <property type="entry name" value="Alpha-galactosidase"/>
    <property type="match status" value="1"/>
</dbReference>
<dbReference type="Pfam" id="PF17801">
    <property type="entry name" value="Melibiase_C"/>
    <property type="match status" value="1"/>
</dbReference>
<name>A0A9R0QSD0_TRITD</name>
<gene>
    <name evidence="10" type="ORF">TRITD_1Bv1G106900</name>
</gene>
<dbReference type="Gramene" id="TRITD1Bv1G106900.1">
    <property type="protein sequence ID" value="TRITD1Bv1G106900.1"/>
    <property type="gene ID" value="TRITD1Bv1G106900"/>
</dbReference>
<accession>A0A9R0QSD0</accession>
<dbReference type="InterPro" id="IPR013780">
    <property type="entry name" value="Glyco_hydro_b"/>
</dbReference>
<evidence type="ECO:0000256" key="2">
    <source>
        <dbReference type="ARBA" id="ARBA00009743"/>
    </source>
</evidence>
<dbReference type="InterPro" id="IPR013785">
    <property type="entry name" value="Aldolase_TIM"/>
</dbReference>
<dbReference type="Gene3D" id="3.20.20.70">
    <property type="entry name" value="Aldolase class I"/>
    <property type="match status" value="1"/>
</dbReference>
<dbReference type="GO" id="GO:0000272">
    <property type="term" value="P:polysaccharide catabolic process"/>
    <property type="evidence" value="ECO:0007669"/>
    <property type="project" value="UniProtKB-ARBA"/>
</dbReference>